<sequence>MVYWISHKEPRAPTSAVSTASSTKRSAAYSSNSAQKFSPSLAPQQMWRNKSRLQSALKLKLNLSTTETSHTLPTSVPTLNRNDGSASRQFWYAHRCDAAAQAEPLECSVVLRDGPAGWRRATECPTLVRGLLE</sequence>
<accession>A0A3L6PUJ2</accession>
<keyword evidence="2" id="KW-1185">Reference proteome</keyword>
<name>A0A3L6PUJ2_PANMI</name>
<dbReference type="AlphaFoldDB" id="A0A3L6PUJ2"/>
<dbReference type="EMBL" id="PQIB02000015">
    <property type="protein sequence ID" value="RLM64954.1"/>
    <property type="molecule type" value="Genomic_DNA"/>
</dbReference>
<organism evidence="1 2">
    <name type="scientific">Panicum miliaceum</name>
    <name type="common">Proso millet</name>
    <name type="synonym">Broomcorn millet</name>
    <dbReference type="NCBI Taxonomy" id="4540"/>
    <lineage>
        <taxon>Eukaryota</taxon>
        <taxon>Viridiplantae</taxon>
        <taxon>Streptophyta</taxon>
        <taxon>Embryophyta</taxon>
        <taxon>Tracheophyta</taxon>
        <taxon>Spermatophyta</taxon>
        <taxon>Magnoliopsida</taxon>
        <taxon>Liliopsida</taxon>
        <taxon>Poales</taxon>
        <taxon>Poaceae</taxon>
        <taxon>PACMAD clade</taxon>
        <taxon>Panicoideae</taxon>
        <taxon>Panicodae</taxon>
        <taxon>Paniceae</taxon>
        <taxon>Panicinae</taxon>
        <taxon>Panicum</taxon>
        <taxon>Panicum sect. Panicum</taxon>
    </lineage>
</organism>
<dbReference type="Proteomes" id="UP000275267">
    <property type="component" value="Unassembled WGS sequence"/>
</dbReference>
<reference evidence="2" key="1">
    <citation type="journal article" date="2019" name="Nat. Commun.">
        <title>The genome of broomcorn millet.</title>
        <authorList>
            <person name="Zou C."/>
            <person name="Miki D."/>
            <person name="Li D."/>
            <person name="Tang Q."/>
            <person name="Xiao L."/>
            <person name="Rajput S."/>
            <person name="Deng P."/>
            <person name="Jia W."/>
            <person name="Huang R."/>
            <person name="Zhang M."/>
            <person name="Sun Y."/>
            <person name="Hu J."/>
            <person name="Fu X."/>
            <person name="Schnable P.S."/>
            <person name="Li F."/>
            <person name="Zhang H."/>
            <person name="Feng B."/>
            <person name="Zhu X."/>
            <person name="Liu R."/>
            <person name="Schnable J.C."/>
            <person name="Zhu J.-K."/>
            <person name="Zhang H."/>
        </authorList>
    </citation>
    <scope>NUCLEOTIDE SEQUENCE [LARGE SCALE GENOMIC DNA]</scope>
</reference>
<evidence type="ECO:0000313" key="2">
    <source>
        <dbReference type="Proteomes" id="UP000275267"/>
    </source>
</evidence>
<comment type="caution">
    <text evidence="1">The sequence shown here is derived from an EMBL/GenBank/DDBJ whole genome shotgun (WGS) entry which is preliminary data.</text>
</comment>
<evidence type="ECO:0000313" key="1">
    <source>
        <dbReference type="EMBL" id="RLM64954.1"/>
    </source>
</evidence>
<gene>
    <name evidence="1" type="ORF">C2845_PM16G14940</name>
</gene>
<protein>
    <submittedName>
        <fullName evidence="1">Uncharacterized protein</fullName>
    </submittedName>
</protein>
<proteinExistence type="predicted"/>